<dbReference type="AlphaFoldDB" id="A0A1H6DW49"/>
<keyword evidence="3" id="KW-1185">Reference proteome</keyword>
<dbReference type="CDD" id="cd02042">
    <property type="entry name" value="ParAB_family"/>
    <property type="match status" value="1"/>
</dbReference>
<evidence type="ECO:0000313" key="2">
    <source>
        <dbReference type="EMBL" id="SEG89572.1"/>
    </source>
</evidence>
<dbReference type="RefSeq" id="WP_104006022.1">
    <property type="nucleotide sequence ID" value="NZ_FNVQ01000013.1"/>
</dbReference>
<dbReference type="Gene3D" id="3.40.50.300">
    <property type="entry name" value="P-loop containing nucleotide triphosphate hydrolases"/>
    <property type="match status" value="1"/>
</dbReference>
<dbReference type="InterPro" id="IPR050678">
    <property type="entry name" value="DNA_Partitioning_ATPase"/>
</dbReference>
<dbReference type="Pfam" id="PF01656">
    <property type="entry name" value="CbiA"/>
    <property type="match status" value="1"/>
</dbReference>
<dbReference type="InterPro" id="IPR027417">
    <property type="entry name" value="P-loop_NTPase"/>
</dbReference>
<dbReference type="EMBL" id="FNVQ01000013">
    <property type="protein sequence ID" value="SEG89572.1"/>
    <property type="molecule type" value="Genomic_DNA"/>
</dbReference>
<dbReference type="SUPFAM" id="SSF52540">
    <property type="entry name" value="P-loop containing nucleoside triphosphate hydrolases"/>
    <property type="match status" value="1"/>
</dbReference>
<dbReference type="Proteomes" id="UP000236745">
    <property type="component" value="Unassembled WGS sequence"/>
</dbReference>
<dbReference type="PANTHER" id="PTHR13696">
    <property type="entry name" value="P-LOOP CONTAINING NUCLEOSIDE TRIPHOSPHATE HYDROLASE"/>
    <property type="match status" value="1"/>
</dbReference>
<proteinExistence type="predicted"/>
<name>A0A1H6DW49_9GAMM</name>
<organism evidence="2 3">
    <name type="scientific">Marinobacterium lutimaris</name>
    <dbReference type="NCBI Taxonomy" id="568106"/>
    <lineage>
        <taxon>Bacteria</taxon>
        <taxon>Pseudomonadati</taxon>
        <taxon>Pseudomonadota</taxon>
        <taxon>Gammaproteobacteria</taxon>
        <taxon>Oceanospirillales</taxon>
        <taxon>Oceanospirillaceae</taxon>
        <taxon>Marinobacterium</taxon>
    </lineage>
</organism>
<dbReference type="InterPro" id="IPR002586">
    <property type="entry name" value="CobQ/CobB/MinD/ParA_Nub-bd_dom"/>
</dbReference>
<dbReference type="PANTHER" id="PTHR13696:SF99">
    <property type="entry name" value="COBYRINIC ACID AC-DIAMIDE SYNTHASE"/>
    <property type="match status" value="1"/>
</dbReference>
<reference evidence="2 3" key="1">
    <citation type="submission" date="2016-10" db="EMBL/GenBank/DDBJ databases">
        <authorList>
            <person name="de Groot N.N."/>
        </authorList>
    </citation>
    <scope>NUCLEOTIDE SEQUENCE [LARGE SCALE GENOMIC DNA]</scope>
    <source>
        <strain evidence="2 3">DSM 22012</strain>
    </source>
</reference>
<feature type="domain" description="CobQ/CobB/MinD/ParA nucleotide binding" evidence="1">
    <location>
        <begin position="17"/>
        <end position="248"/>
    </location>
</feature>
<evidence type="ECO:0000259" key="1">
    <source>
        <dbReference type="Pfam" id="PF01656"/>
    </source>
</evidence>
<dbReference type="OrthoDB" id="69313at2"/>
<sequence length="350" mass="38497">MATSMHTSSYEFLTPSLAVSNEKGGVGKTFLSASIAEYAARFAGLRVLLVDTDIQCNLTALMLGLEQIPYGEAGVMFKAPPPHPDYDPADPDQVDRPSIAGAFLNEIVMPYPTWIGRETQGVEGSVEILPAHGAKLEQIISTTTGEIGLVSGIIYDSIFSIVQSPEIASYYDLVIFDTNPTRNILSRAVLRASTHIVIPMEFDVHSIDGIMSVQSSIETENSYRASAGCSALKLIGLLPNRYVAGSSRSAGISKLQYDETKELWKDLFLSEHSFIHQAEVVKKVLSGKHAAASLFDITKKSRAEYRLRLSLEHACIEVLRPLTTNIPSAQDCLDKHEQRVRREQKKINRT</sequence>
<gene>
    <name evidence="2" type="ORF">SAMN05444390_11313</name>
</gene>
<protein>
    <submittedName>
        <fullName evidence="2">Cellulose biosynthesis protein BcsQ</fullName>
    </submittedName>
</protein>
<evidence type="ECO:0000313" key="3">
    <source>
        <dbReference type="Proteomes" id="UP000236745"/>
    </source>
</evidence>
<accession>A0A1H6DW49</accession>